<comment type="caution">
    <text evidence="2">The sequence shown here is derived from an EMBL/GenBank/DDBJ whole genome shotgun (WGS) entry which is preliminary data.</text>
</comment>
<evidence type="ECO:0000256" key="1">
    <source>
        <dbReference type="SAM" id="MobiDB-lite"/>
    </source>
</evidence>
<keyword evidence="3" id="KW-1185">Reference proteome</keyword>
<proteinExistence type="predicted"/>
<feature type="region of interest" description="Disordered" evidence="1">
    <location>
        <begin position="150"/>
        <end position="188"/>
    </location>
</feature>
<dbReference type="GO" id="GO:0005829">
    <property type="term" value="C:cytosol"/>
    <property type="evidence" value="ECO:0007669"/>
    <property type="project" value="TreeGrafter"/>
</dbReference>
<dbReference type="PANTHER" id="PTHR14614:SF109">
    <property type="entry name" value="RIBOSOMAL LYSINE N-METHYLTRANSFERASE 5"/>
    <property type="match status" value="1"/>
</dbReference>
<dbReference type="PANTHER" id="PTHR14614">
    <property type="entry name" value="HEPATOCELLULAR CARCINOMA-ASSOCIATED ANTIGEN"/>
    <property type="match status" value="1"/>
</dbReference>
<accession>A0A507BE10</accession>
<dbReference type="OrthoDB" id="2529286at2759"/>
<dbReference type="Proteomes" id="UP000319257">
    <property type="component" value="Unassembled WGS sequence"/>
</dbReference>
<protein>
    <recommendedName>
        <fullName evidence="4">Diaminohydroxyphosphoribosylamino-pyrimidine deaminase</fullName>
    </recommendedName>
</protein>
<reference evidence="2 3" key="1">
    <citation type="submission" date="2019-06" db="EMBL/GenBank/DDBJ databases">
        <title>Draft genome sequence of the filamentous fungus Phialemoniopsis curvata isolated from diesel fuel.</title>
        <authorList>
            <person name="Varaljay V.A."/>
            <person name="Lyon W.J."/>
            <person name="Crouch A.L."/>
            <person name="Drake C.E."/>
            <person name="Hollomon J.M."/>
            <person name="Nadeau L.J."/>
            <person name="Nunn H.S."/>
            <person name="Stevenson B.S."/>
            <person name="Bojanowski C.L."/>
            <person name="Crookes-Goodson W.J."/>
        </authorList>
    </citation>
    <scope>NUCLEOTIDE SEQUENCE [LARGE SCALE GENOMIC DNA]</scope>
    <source>
        <strain evidence="2 3">D216</strain>
    </source>
</reference>
<dbReference type="InterPro" id="IPR019410">
    <property type="entry name" value="Methyltransf_16"/>
</dbReference>
<dbReference type="FunCoup" id="A0A507BE10">
    <property type="interactions" value="7"/>
</dbReference>
<dbReference type="Gene3D" id="3.40.50.150">
    <property type="entry name" value="Vaccinia Virus protein VP39"/>
    <property type="match status" value="1"/>
</dbReference>
<sequence>MNPDTLTQHLGSEIDDPDEETFVLFSQDIPSGNLGFIDPRASALDLTIAGRDLTIHQSPAVLSSNRPGGTTGAVVWKVTPVFAEWVSSPANLLFRTGALSRRSAVLELGCGISAVVGLALAPSVSTYVLTDQAYVARLVEQNIEENRGACFPPLPPLSSKKTASASSSSSSSKSRARPARQQQHAAAAASSSFSSSLLGDRIRFVPLDWETDEVTAAALLSPSADQTSFDAVIACDCIYNEALIAPLVQTCVDGCRLRRPPGRNEEEEEEEDAGGPPTVCIVAQQLRDSGVFEAWIRHFHEAFRVWRVPDAELPDRLGPGSGFVVHIGILRDT</sequence>
<dbReference type="GO" id="GO:0032991">
    <property type="term" value="C:protein-containing complex"/>
    <property type="evidence" value="ECO:0007669"/>
    <property type="project" value="TreeGrafter"/>
</dbReference>
<evidence type="ECO:0000313" key="2">
    <source>
        <dbReference type="EMBL" id="TPX15018.1"/>
    </source>
</evidence>
<dbReference type="EMBL" id="SKBQ01000024">
    <property type="protein sequence ID" value="TPX15018.1"/>
    <property type="molecule type" value="Genomic_DNA"/>
</dbReference>
<evidence type="ECO:0008006" key="4">
    <source>
        <dbReference type="Google" id="ProtNLM"/>
    </source>
</evidence>
<dbReference type="InParanoid" id="A0A507BE10"/>
<feature type="compositionally biased region" description="Low complexity" evidence="1">
    <location>
        <begin position="158"/>
        <end position="188"/>
    </location>
</feature>
<dbReference type="GO" id="GO:0008757">
    <property type="term" value="F:S-adenosylmethionine-dependent methyltransferase activity"/>
    <property type="evidence" value="ECO:0007669"/>
    <property type="project" value="UniProtKB-ARBA"/>
</dbReference>
<gene>
    <name evidence="2" type="ORF">E0L32_004848</name>
</gene>
<dbReference type="STRING" id="1093900.A0A507BE10"/>
<evidence type="ECO:0000313" key="3">
    <source>
        <dbReference type="Proteomes" id="UP000319257"/>
    </source>
</evidence>
<dbReference type="Pfam" id="PF10294">
    <property type="entry name" value="Methyltransf_16"/>
    <property type="match status" value="1"/>
</dbReference>
<dbReference type="InterPro" id="IPR029063">
    <property type="entry name" value="SAM-dependent_MTases_sf"/>
</dbReference>
<dbReference type="AlphaFoldDB" id="A0A507BE10"/>
<dbReference type="SUPFAM" id="SSF53335">
    <property type="entry name" value="S-adenosyl-L-methionine-dependent methyltransferases"/>
    <property type="match status" value="1"/>
</dbReference>
<organism evidence="2 3">
    <name type="scientific">Thyridium curvatum</name>
    <dbReference type="NCBI Taxonomy" id="1093900"/>
    <lineage>
        <taxon>Eukaryota</taxon>
        <taxon>Fungi</taxon>
        <taxon>Dikarya</taxon>
        <taxon>Ascomycota</taxon>
        <taxon>Pezizomycotina</taxon>
        <taxon>Sordariomycetes</taxon>
        <taxon>Sordariomycetidae</taxon>
        <taxon>Thyridiales</taxon>
        <taxon>Thyridiaceae</taxon>
        <taxon>Thyridium</taxon>
    </lineage>
</organism>
<dbReference type="RefSeq" id="XP_030996729.1">
    <property type="nucleotide sequence ID" value="XM_031139304.1"/>
</dbReference>
<dbReference type="GeneID" id="41972295"/>
<name>A0A507BE10_9PEZI</name>